<dbReference type="Pfam" id="PF15508">
    <property type="entry name" value="NAAA-beta"/>
    <property type="match status" value="1"/>
</dbReference>
<dbReference type="Proteomes" id="UP001146793">
    <property type="component" value="Unassembled WGS sequence"/>
</dbReference>
<feature type="domain" description="Acid ceramidase N-terminal" evidence="2">
    <location>
        <begin position="278"/>
        <end position="336"/>
    </location>
</feature>
<organism evidence="3 4">
    <name type="scientific">Anaeramoeba flamelloides</name>
    <dbReference type="NCBI Taxonomy" id="1746091"/>
    <lineage>
        <taxon>Eukaryota</taxon>
        <taxon>Metamonada</taxon>
        <taxon>Anaeramoebidae</taxon>
        <taxon>Anaeramoeba</taxon>
    </lineage>
</organism>
<feature type="compositionally biased region" description="Basic residues" evidence="1">
    <location>
        <begin position="73"/>
        <end position="86"/>
    </location>
</feature>
<accession>A0AAV8AEV1</accession>
<dbReference type="AlphaFoldDB" id="A0AAV8AEV1"/>
<name>A0AAV8AEV1_9EUKA</name>
<dbReference type="EMBL" id="JANTQA010000008">
    <property type="protein sequence ID" value="KAJ3451926.1"/>
    <property type="molecule type" value="Genomic_DNA"/>
</dbReference>
<evidence type="ECO:0000313" key="4">
    <source>
        <dbReference type="Proteomes" id="UP001146793"/>
    </source>
</evidence>
<protein>
    <submittedName>
        <fullName evidence="3">Acid amidase</fullName>
    </submittedName>
</protein>
<proteinExistence type="predicted"/>
<dbReference type="PANTHER" id="PTHR28583">
    <property type="entry name" value="ACID AMIDASE"/>
    <property type="match status" value="1"/>
</dbReference>
<dbReference type="PANTHER" id="PTHR28583:SF4">
    <property type="entry name" value="N-ACYLETHANOLAMINE-HYDROLYZING ACID AMIDASE"/>
    <property type="match status" value="1"/>
</dbReference>
<reference evidence="3" key="1">
    <citation type="submission" date="2022-08" db="EMBL/GenBank/DDBJ databases">
        <title>Novel sulphate-reducing endosymbionts in the free-living metamonad Anaeramoeba.</title>
        <authorList>
            <person name="Jerlstrom-Hultqvist J."/>
            <person name="Cepicka I."/>
            <person name="Gallot-Lavallee L."/>
            <person name="Salas-Leiva D."/>
            <person name="Curtis B.A."/>
            <person name="Zahonova K."/>
            <person name="Pipaliya S."/>
            <person name="Dacks J."/>
            <person name="Roger A.J."/>
        </authorList>
    </citation>
    <scope>NUCLEOTIDE SEQUENCE</scope>
    <source>
        <strain evidence="3">Busselton2</strain>
    </source>
</reference>
<sequence length="610" mass="71041">MITITEKYIPIIKITKNLMEVIFKKFNVSYNGKFHERRRKIQELCTHPKWNQVYDELVKEGLWDPNYVQRKKKKRNYQKEKKKKEKREKEKEGEKEKEIEIEIEEESEKTKKTKNKKHKKKTNNCHIIKKIDQLEENQTNMMKIVESQRKTYEESKINMKKTTLDFIFEENLKLAAYRSTTRMIVSNILVLQAKDSFNQIRYPGRGEASRVAKKCNSLLSKQKSSLMNLIFKKRSNNFGEENSEQRKKFITNLEEKKIYQPIFNIMNSSSDEEIDPQRPKKFIINLDLPAEDRWVEVVEEYKDQFEGVLDYIQQIFKTIGGKYFGKMIGKFASMFFAALVGTGAVLYGKEIKAIAKLSGFSVGKLAMLNLAYEFSAYCTSIVGQGPDGLILGRTMDWDMPILEKLTIELEFQRKNKTVFYATSWAGYVGILTGMKPGVGAVSINYRISDKGNLLTNLIKGVKSSWPISFLVRDCLEDCKSYKELRGSLKLSKIMAPCYITVCGTKDACLITRTRNGVEPDSTWHYQKKGVIIQCNMDHWKTDSKSDVFYSRKRRKLARTIVEDLENNLELTEESMWTVIYTPPINNEITIYYTVCNPKTGYYVARVPFND</sequence>
<feature type="region of interest" description="Disordered" evidence="1">
    <location>
        <begin position="73"/>
        <end position="98"/>
    </location>
</feature>
<feature type="compositionally biased region" description="Basic and acidic residues" evidence="1">
    <location>
        <begin position="87"/>
        <end position="98"/>
    </location>
</feature>
<comment type="caution">
    <text evidence="3">The sequence shown here is derived from an EMBL/GenBank/DDBJ whole genome shotgun (WGS) entry which is preliminary data.</text>
</comment>
<evidence type="ECO:0000313" key="3">
    <source>
        <dbReference type="EMBL" id="KAJ3451926.1"/>
    </source>
</evidence>
<dbReference type="GO" id="GO:0016810">
    <property type="term" value="F:hydrolase activity, acting on carbon-nitrogen (but not peptide) bonds"/>
    <property type="evidence" value="ECO:0007669"/>
    <property type="project" value="TreeGrafter"/>
</dbReference>
<gene>
    <name evidence="3" type="ORF">M0812_03684</name>
</gene>
<dbReference type="Gene3D" id="3.60.60.10">
    <property type="entry name" value="Penicillin V Acylase, Chain A"/>
    <property type="match status" value="1"/>
</dbReference>
<evidence type="ECO:0000259" key="2">
    <source>
        <dbReference type="Pfam" id="PF15508"/>
    </source>
</evidence>
<evidence type="ECO:0000256" key="1">
    <source>
        <dbReference type="SAM" id="MobiDB-lite"/>
    </source>
</evidence>
<dbReference type="InterPro" id="IPR029130">
    <property type="entry name" value="Acid_ceramidase_N"/>
</dbReference>